<dbReference type="PANTHER" id="PTHR11661:SF2">
    <property type="entry name" value="LARGE RIBOSOMAL SUBUNIT PROTEIN UL11"/>
    <property type="match status" value="1"/>
</dbReference>
<evidence type="ECO:0000313" key="6">
    <source>
        <dbReference type="Proteomes" id="UP000050741"/>
    </source>
</evidence>
<evidence type="ECO:0000256" key="2">
    <source>
        <dbReference type="ARBA" id="ARBA00022980"/>
    </source>
</evidence>
<reference evidence="6" key="1">
    <citation type="submission" date="2013-12" db="EMBL/GenBank/DDBJ databases">
        <authorList>
            <person name="Aslett M."/>
        </authorList>
    </citation>
    <scope>NUCLEOTIDE SEQUENCE [LARGE SCALE GENOMIC DNA]</scope>
    <source>
        <strain evidence="6">Lindley</strain>
    </source>
</reference>
<reference evidence="7" key="3">
    <citation type="submission" date="2016-06" db="UniProtKB">
        <authorList>
            <consortium name="WormBaseParasite"/>
        </authorList>
    </citation>
    <scope>IDENTIFICATION</scope>
</reference>
<feature type="domain" description="Large ribosomal subunit protein uL11 N-terminal" evidence="5">
    <location>
        <begin position="2"/>
        <end position="31"/>
    </location>
</feature>
<evidence type="ECO:0000259" key="5">
    <source>
        <dbReference type="Pfam" id="PF03946"/>
    </source>
</evidence>
<keyword evidence="2" id="KW-0689">Ribosomal protein</keyword>
<evidence type="ECO:0000256" key="3">
    <source>
        <dbReference type="ARBA" id="ARBA00023274"/>
    </source>
</evidence>
<protein>
    <submittedName>
        <fullName evidence="7">Ribosomal_L11_N domain-containing protein</fullName>
    </submittedName>
</protein>
<dbReference type="PANTHER" id="PTHR11661">
    <property type="entry name" value="60S RIBOSOMAL PROTEIN L12"/>
    <property type="match status" value="1"/>
</dbReference>
<keyword evidence="3" id="KW-0687">Ribonucleoprotein</keyword>
<proteinExistence type="inferred from homology"/>
<dbReference type="GO" id="GO:0022625">
    <property type="term" value="C:cytosolic large ribosomal subunit"/>
    <property type="evidence" value="ECO:0007669"/>
    <property type="project" value="TreeGrafter"/>
</dbReference>
<dbReference type="InterPro" id="IPR000911">
    <property type="entry name" value="Ribosomal_uL11"/>
</dbReference>
<evidence type="ECO:0000256" key="4">
    <source>
        <dbReference type="SAM" id="MobiDB-lite"/>
    </source>
</evidence>
<dbReference type="Pfam" id="PF03946">
    <property type="entry name" value="Ribosomal_L11_N"/>
    <property type="match status" value="1"/>
</dbReference>
<dbReference type="SUPFAM" id="SSF54747">
    <property type="entry name" value="Ribosomal L11/L12e N-terminal domain"/>
    <property type="match status" value="1"/>
</dbReference>
<keyword evidence="6" id="KW-1185">Reference proteome</keyword>
<evidence type="ECO:0000256" key="1">
    <source>
        <dbReference type="ARBA" id="ARBA00010537"/>
    </source>
</evidence>
<dbReference type="Proteomes" id="UP000050741">
    <property type="component" value="Unassembled WGS sequence"/>
</dbReference>
<dbReference type="GO" id="GO:0003735">
    <property type="term" value="F:structural constituent of ribosome"/>
    <property type="evidence" value="ECO:0007669"/>
    <property type="project" value="InterPro"/>
</dbReference>
<evidence type="ECO:0000313" key="7">
    <source>
        <dbReference type="WBParaSite" id="GPLIN_001362100"/>
    </source>
</evidence>
<comment type="similarity">
    <text evidence="1">Belongs to the universal ribosomal protein uL11 family.</text>
</comment>
<dbReference type="AlphaFoldDB" id="A0A183CL65"/>
<reference evidence="6" key="2">
    <citation type="submission" date="2014-05" db="EMBL/GenBank/DDBJ databases">
        <title>The genome and life-stage specific transcriptomes of Globodera pallida elucidate key aspects of plant parasitism by a cyst nematode.</title>
        <authorList>
            <person name="Cotton J.A."/>
            <person name="Lilley C.J."/>
            <person name="Jones L.M."/>
            <person name="Kikuchi T."/>
            <person name="Reid A.J."/>
            <person name="Thorpe P."/>
            <person name="Tsai I.J."/>
            <person name="Beasley H."/>
            <person name="Blok V."/>
            <person name="Cock P.J.A."/>
            <person name="Van den Akker S.E."/>
            <person name="Holroyd N."/>
            <person name="Hunt M."/>
            <person name="Mantelin S."/>
            <person name="Naghra H."/>
            <person name="Pain A."/>
            <person name="Palomares-Rius J.E."/>
            <person name="Zarowiecki M."/>
            <person name="Berriman M."/>
            <person name="Jones J.T."/>
            <person name="Urwin P.E."/>
        </authorList>
    </citation>
    <scope>NUCLEOTIDE SEQUENCE [LARGE SCALE GENOMIC DNA]</scope>
    <source>
        <strain evidence="6">Lindley</strain>
    </source>
</reference>
<dbReference type="GO" id="GO:0006412">
    <property type="term" value="P:translation"/>
    <property type="evidence" value="ECO:0007669"/>
    <property type="project" value="InterPro"/>
</dbReference>
<dbReference type="WBParaSite" id="GPLIN_001362100">
    <property type="protein sequence ID" value="GPLIN_001362100"/>
    <property type="gene ID" value="GPLIN_001362100"/>
</dbReference>
<organism evidence="6 7">
    <name type="scientific">Globodera pallida</name>
    <name type="common">Potato cyst nematode worm</name>
    <name type="synonym">Heterodera pallida</name>
    <dbReference type="NCBI Taxonomy" id="36090"/>
    <lineage>
        <taxon>Eukaryota</taxon>
        <taxon>Metazoa</taxon>
        <taxon>Ecdysozoa</taxon>
        <taxon>Nematoda</taxon>
        <taxon>Chromadorea</taxon>
        <taxon>Rhabditida</taxon>
        <taxon>Tylenchina</taxon>
        <taxon>Tylenchomorpha</taxon>
        <taxon>Tylenchoidea</taxon>
        <taxon>Heteroderidae</taxon>
        <taxon>Heteroderinae</taxon>
        <taxon>Globodera</taxon>
    </lineage>
</organism>
<accession>A0A183CL65</accession>
<name>A0A183CL65_GLOPA</name>
<feature type="region of interest" description="Disordered" evidence="4">
    <location>
        <begin position="46"/>
        <end position="72"/>
    </location>
</feature>
<sequence>MSPKKIGEDIAKATQDWKGLKVTCKLTIQNRVAKIVVGPRSLFGFAPPADDGTNGGANGGDAEDTIDILKDD</sequence>
<dbReference type="GO" id="GO:0070180">
    <property type="term" value="F:large ribosomal subunit rRNA binding"/>
    <property type="evidence" value="ECO:0007669"/>
    <property type="project" value="TreeGrafter"/>
</dbReference>
<dbReference type="Gene3D" id="3.30.1550.10">
    <property type="entry name" value="Ribosomal protein L11/L12, N-terminal domain"/>
    <property type="match status" value="1"/>
</dbReference>
<dbReference type="InterPro" id="IPR020784">
    <property type="entry name" value="Ribosomal_uL11_N"/>
</dbReference>
<dbReference type="InterPro" id="IPR036796">
    <property type="entry name" value="Ribosomal_uL11_N_sf"/>
</dbReference>